<organism evidence="2 3">
    <name type="scientific">Coptis chinensis</name>
    <dbReference type="NCBI Taxonomy" id="261450"/>
    <lineage>
        <taxon>Eukaryota</taxon>
        <taxon>Viridiplantae</taxon>
        <taxon>Streptophyta</taxon>
        <taxon>Embryophyta</taxon>
        <taxon>Tracheophyta</taxon>
        <taxon>Spermatophyta</taxon>
        <taxon>Magnoliopsida</taxon>
        <taxon>Ranunculales</taxon>
        <taxon>Ranunculaceae</taxon>
        <taxon>Coptidoideae</taxon>
        <taxon>Coptis</taxon>
    </lineage>
</organism>
<dbReference type="SMART" id="SM00579">
    <property type="entry name" value="FBD"/>
    <property type="match status" value="1"/>
</dbReference>
<evidence type="ECO:0000313" key="3">
    <source>
        <dbReference type="Proteomes" id="UP000631114"/>
    </source>
</evidence>
<feature type="domain" description="FBD" evidence="1">
    <location>
        <begin position="230"/>
        <end position="298"/>
    </location>
</feature>
<dbReference type="AlphaFoldDB" id="A0A835LEC9"/>
<accession>A0A835LEC9</accession>
<dbReference type="PANTHER" id="PTHR34145:SF28">
    <property type="entry name" value="F-BOX DOMAIN-CONTAINING PROTEIN"/>
    <property type="match status" value="1"/>
</dbReference>
<dbReference type="PANTHER" id="PTHR34145">
    <property type="entry name" value="OS02G0105600 PROTEIN"/>
    <property type="match status" value="1"/>
</dbReference>
<dbReference type="InterPro" id="IPR032675">
    <property type="entry name" value="LRR_dom_sf"/>
</dbReference>
<comment type="caution">
    <text evidence="2">The sequence shown here is derived from an EMBL/GenBank/DDBJ whole genome shotgun (WGS) entry which is preliminary data.</text>
</comment>
<name>A0A835LEC9_9MAGN</name>
<keyword evidence="3" id="KW-1185">Reference proteome</keyword>
<dbReference type="EMBL" id="JADFTS010000009">
    <property type="protein sequence ID" value="KAF9589357.1"/>
    <property type="molecule type" value="Genomic_DNA"/>
</dbReference>
<proteinExistence type="predicted"/>
<dbReference type="InterPro" id="IPR055411">
    <property type="entry name" value="LRR_FXL15/At3g58940/PEG3-like"/>
</dbReference>
<dbReference type="InterPro" id="IPR053772">
    <property type="entry name" value="At1g61320/At1g61330-like"/>
</dbReference>
<gene>
    <name evidence="2" type="ORF">IFM89_022966</name>
</gene>
<dbReference type="Gene3D" id="3.80.10.10">
    <property type="entry name" value="Ribonuclease Inhibitor"/>
    <property type="match status" value="1"/>
</dbReference>
<sequence length="299" mass="33653">MLCCIDYPTDEEPSFPSGIFSCRTLNELEMNFCTIFDASPFKCASNLTSLNLTHIILSDETLRDIISYCVSLEKLILSWCYYLMKIEINQNNLKFLELGPLEVEQIDITCGSLSTLVLRSIHSLDGITLYAPNLLHFAHYKDQSGAYCLKGTEIVECSTEYMNSSIQLKQQNFSGNQFENLVRLSVTLNLKEVRQANEDDGLLVAESSQICFPYPDAEFWEREEIPDSVSCHLRRLKVRGFKGNVLELAFVEFIIKNACKLEKLIIKLHGDCSEEGACSTDLLLSVPKASANASVTVLK</sequence>
<protein>
    <recommendedName>
        <fullName evidence="1">FBD domain-containing protein</fullName>
    </recommendedName>
</protein>
<dbReference type="SUPFAM" id="SSF52047">
    <property type="entry name" value="RNI-like"/>
    <property type="match status" value="1"/>
</dbReference>
<dbReference type="InterPro" id="IPR006566">
    <property type="entry name" value="FBD"/>
</dbReference>
<evidence type="ECO:0000313" key="2">
    <source>
        <dbReference type="EMBL" id="KAF9589357.1"/>
    </source>
</evidence>
<evidence type="ECO:0000259" key="1">
    <source>
        <dbReference type="SMART" id="SM00579"/>
    </source>
</evidence>
<dbReference type="Pfam" id="PF24758">
    <property type="entry name" value="LRR_At5g56370"/>
    <property type="match status" value="1"/>
</dbReference>
<reference evidence="2 3" key="1">
    <citation type="submission" date="2020-10" db="EMBL/GenBank/DDBJ databases">
        <title>The Coptis chinensis genome and diversification of protoberbering-type alkaloids.</title>
        <authorList>
            <person name="Wang B."/>
            <person name="Shu S."/>
            <person name="Song C."/>
            <person name="Liu Y."/>
        </authorList>
    </citation>
    <scope>NUCLEOTIDE SEQUENCE [LARGE SCALE GENOMIC DNA]</scope>
    <source>
        <strain evidence="2">HL-2020</strain>
        <tissue evidence="2">Leaf</tissue>
    </source>
</reference>
<dbReference type="Proteomes" id="UP000631114">
    <property type="component" value="Unassembled WGS sequence"/>
</dbReference>
<dbReference type="OrthoDB" id="1937141at2759"/>
<dbReference type="Pfam" id="PF08387">
    <property type="entry name" value="FBD"/>
    <property type="match status" value="1"/>
</dbReference>